<evidence type="ECO:0000313" key="2">
    <source>
        <dbReference type="EMBL" id="EFY84827.1"/>
    </source>
</evidence>
<reference evidence="2 3" key="1">
    <citation type="journal article" date="2011" name="PLoS Genet.">
        <title>Genome sequencing and comparative transcriptomics of the model entomopathogenic fungi Metarhizium anisopliae and M. acridum.</title>
        <authorList>
            <person name="Gao Q."/>
            <person name="Jin K."/>
            <person name="Ying S.H."/>
            <person name="Zhang Y."/>
            <person name="Xiao G."/>
            <person name="Shang Y."/>
            <person name="Duan Z."/>
            <person name="Hu X."/>
            <person name="Xie X.Q."/>
            <person name="Zhou G."/>
            <person name="Peng G."/>
            <person name="Luo Z."/>
            <person name="Huang W."/>
            <person name="Wang B."/>
            <person name="Fang W."/>
            <person name="Wang S."/>
            <person name="Zhong Y."/>
            <person name="Ma L.J."/>
            <person name="St Leger R.J."/>
            <person name="Zhao G.P."/>
            <person name="Pei Y."/>
            <person name="Feng M.G."/>
            <person name="Xia Y."/>
            <person name="Wang C."/>
        </authorList>
    </citation>
    <scope>NUCLEOTIDE SEQUENCE [LARGE SCALE GENOMIC DNA]</scope>
    <source>
        <strain evidence="2 3">CQMa 102</strain>
    </source>
</reference>
<sequence>MPQPVSNQKPDSPRMPLAEPAGSVKTSVEGLWMKGADGGNENRQLLKSKPNLYGGSVGKDDANQALLGAGHQVEPETHTIRNSSVDDLNTRESKGAETVLSPPPKHRHGALTKKLSVAALFDATETGSCDIYTARDSEKAPTALSSSSHKLDLGNGLAHEAHTNASTNAGILIPEQSSSMQHFDTAKSPVRMLETSHDVFVGSSGFENMTEEDKLKWG</sequence>
<dbReference type="AlphaFoldDB" id="E9EGW5"/>
<gene>
    <name evidence="2" type="ORF">MAC_09113</name>
</gene>
<dbReference type="Proteomes" id="UP000002499">
    <property type="component" value="Unassembled WGS sequence"/>
</dbReference>
<dbReference type="GeneID" id="19253424"/>
<keyword evidence="3" id="KW-1185">Reference proteome</keyword>
<accession>E9EGW5</accession>
<proteinExistence type="predicted"/>
<dbReference type="EMBL" id="GL698603">
    <property type="protein sequence ID" value="EFY84827.1"/>
    <property type="molecule type" value="Genomic_DNA"/>
</dbReference>
<feature type="compositionally biased region" description="Polar residues" evidence="1">
    <location>
        <begin position="1"/>
        <end position="10"/>
    </location>
</feature>
<evidence type="ECO:0000313" key="3">
    <source>
        <dbReference type="Proteomes" id="UP000002499"/>
    </source>
</evidence>
<name>E9EGW5_METAQ</name>
<organism evidence="3">
    <name type="scientific">Metarhizium acridum (strain CQMa 102)</name>
    <dbReference type="NCBI Taxonomy" id="655827"/>
    <lineage>
        <taxon>Eukaryota</taxon>
        <taxon>Fungi</taxon>
        <taxon>Dikarya</taxon>
        <taxon>Ascomycota</taxon>
        <taxon>Pezizomycotina</taxon>
        <taxon>Sordariomycetes</taxon>
        <taxon>Hypocreomycetidae</taxon>
        <taxon>Hypocreales</taxon>
        <taxon>Clavicipitaceae</taxon>
        <taxon>Metarhizium</taxon>
    </lineage>
</organism>
<dbReference type="KEGG" id="maw:19253424"/>
<evidence type="ECO:0000256" key="1">
    <source>
        <dbReference type="SAM" id="MobiDB-lite"/>
    </source>
</evidence>
<dbReference type="InParanoid" id="E9EGW5"/>
<feature type="region of interest" description="Disordered" evidence="1">
    <location>
        <begin position="1"/>
        <end position="57"/>
    </location>
</feature>
<dbReference type="RefSeq" id="XP_007815453.1">
    <property type="nucleotide sequence ID" value="XM_007817262.1"/>
</dbReference>
<dbReference type="HOGENOM" id="CLU_1267163_0_0_1"/>
<protein>
    <submittedName>
        <fullName evidence="2">Uncharacterized protein</fullName>
    </submittedName>
</protein>